<proteinExistence type="predicted"/>
<accession>A0ABP8JT71</accession>
<dbReference type="Proteomes" id="UP001500635">
    <property type="component" value="Unassembled WGS sequence"/>
</dbReference>
<feature type="chain" id="PRO_5046145547" description="Lipoprotein" evidence="2">
    <location>
        <begin position="20"/>
        <end position="90"/>
    </location>
</feature>
<sequence>MTGAICFGALFALGCLVVAAMLDDAGQTRTAHAFSRYDVFDRYADLGCGADEYDRTRRFTRPTERTAPAHPCQDNRAEADDPTTSKRTES</sequence>
<evidence type="ECO:0000313" key="4">
    <source>
        <dbReference type="Proteomes" id="UP001500635"/>
    </source>
</evidence>
<organism evidence="3 4">
    <name type="scientific">Tsukamurella soli</name>
    <dbReference type="NCBI Taxonomy" id="644556"/>
    <lineage>
        <taxon>Bacteria</taxon>
        <taxon>Bacillati</taxon>
        <taxon>Actinomycetota</taxon>
        <taxon>Actinomycetes</taxon>
        <taxon>Mycobacteriales</taxon>
        <taxon>Tsukamurellaceae</taxon>
        <taxon>Tsukamurella</taxon>
    </lineage>
</organism>
<keyword evidence="4" id="KW-1185">Reference proteome</keyword>
<feature type="signal peptide" evidence="2">
    <location>
        <begin position="1"/>
        <end position="19"/>
    </location>
</feature>
<feature type="region of interest" description="Disordered" evidence="1">
    <location>
        <begin position="57"/>
        <end position="90"/>
    </location>
</feature>
<reference evidence="4" key="1">
    <citation type="journal article" date="2019" name="Int. J. Syst. Evol. Microbiol.">
        <title>The Global Catalogue of Microorganisms (GCM) 10K type strain sequencing project: providing services to taxonomists for standard genome sequencing and annotation.</title>
        <authorList>
            <consortium name="The Broad Institute Genomics Platform"/>
            <consortium name="The Broad Institute Genome Sequencing Center for Infectious Disease"/>
            <person name="Wu L."/>
            <person name="Ma J."/>
        </authorList>
    </citation>
    <scope>NUCLEOTIDE SEQUENCE [LARGE SCALE GENOMIC DNA]</scope>
    <source>
        <strain evidence="4">JCM 17688</strain>
    </source>
</reference>
<feature type="compositionally biased region" description="Basic and acidic residues" evidence="1">
    <location>
        <begin position="73"/>
        <end position="90"/>
    </location>
</feature>
<comment type="caution">
    <text evidence="3">The sequence shown here is derived from an EMBL/GenBank/DDBJ whole genome shotgun (WGS) entry which is preliminary data.</text>
</comment>
<evidence type="ECO:0000256" key="2">
    <source>
        <dbReference type="SAM" id="SignalP"/>
    </source>
</evidence>
<keyword evidence="2" id="KW-0732">Signal</keyword>
<name>A0ABP8JT71_9ACTN</name>
<dbReference type="RefSeq" id="WP_344997193.1">
    <property type="nucleotide sequence ID" value="NZ_BAABFR010000044.1"/>
</dbReference>
<protein>
    <recommendedName>
        <fullName evidence="5">Lipoprotein</fullName>
    </recommendedName>
</protein>
<evidence type="ECO:0000313" key="3">
    <source>
        <dbReference type="EMBL" id="GAA4395685.1"/>
    </source>
</evidence>
<dbReference type="EMBL" id="BAABFR010000044">
    <property type="protein sequence ID" value="GAA4395685.1"/>
    <property type="molecule type" value="Genomic_DNA"/>
</dbReference>
<evidence type="ECO:0000256" key="1">
    <source>
        <dbReference type="SAM" id="MobiDB-lite"/>
    </source>
</evidence>
<evidence type="ECO:0008006" key="5">
    <source>
        <dbReference type="Google" id="ProtNLM"/>
    </source>
</evidence>
<gene>
    <name evidence="3" type="ORF">GCM10023147_29210</name>
</gene>